<evidence type="ECO:0000256" key="10">
    <source>
        <dbReference type="PIRNR" id="PIRNR000804"/>
    </source>
</evidence>
<dbReference type="CDD" id="cd00140">
    <property type="entry name" value="beta_clamp"/>
    <property type="match status" value="1"/>
</dbReference>
<keyword evidence="16" id="KW-1185">Reference proteome</keyword>
<dbReference type="EMBL" id="CP014160">
    <property type="protein sequence ID" value="AMB94007.1"/>
    <property type="molecule type" value="Genomic_DNA"/>
</dbReference>
<dbReference type="GO" id="GO:0003677">
    <property type="term" value="F:DNA binding"/>
    <property type="evidence" value="ECO:0007669"/>
    <property type="project" value="UniProtKB-UniRule"/>
</dbReference>
<dbReference type="Gene3D" id="3.10.150.10">
    <property type="entry name" value="DNA Polymerase III, subunit A, domain 2"/>
    <property type="match status" value="1"/>
</dbReference>
<evidence type="ECO:0000259" key="13">
    <source>
        <dbReference type="Pfam" id="PF02768"/>
    </source>
</evidence>
<dbReference type="EMBL" id="PKGY01000006">
    <property type="protein sequence ID" value="PKZ20776.1"/>
    <property type="molecule type" value="Genomic_DNA"/>
</dbReference>
<evidence type="ECO:0000256" key="7">
    <source>
        <dbReference type="ARBA" id="ARBA00022705"/>
    </source>
</evidence>
<dbReference type="GO" id="GO:0008408">
    <property type="term" value="F:3'-5' exonuclease activity"/>
    <property type="evidence" value="ECO:0007669"/>
    <property type="project" value="InterPro"/>
</dbReference>
<feature type="domain" description="DNA polymerase III beta sliding clamp central" evidence="12">
    <location>
        <begin position="135"/>
        <end position="252"/>
    </location>
</feature>
<reference evidence="14 16" key="1">
    <citation type="journal article" date="2016" name="Genome Announc.">
        <title>Complete Genome Sequences of Aerococcus christensenii CCUG 28831T, Aerococcus sanguinicola CCUG 43001T, Aerococcus urinae CCUG 36881T, Aerococcus urinaeequi CCUG 28094T, Aerococcus urinaehominis CCUG 42038 BT, and Aerococcus viridans CCUG 4311T.</title>
        <authorList>
            <person name="Carkaci D."/>
            <person name="Dargis R."/>
            <person name="Nielsen X.C."/>
            <person name="Skovgaard O."/>
            <person name="Fuursted K."/>
            <person name="Christensen J.J."/>
        </authorList>
    </citation>
    <scope>NUCLEOTIDE SEQUENCE [LARGE SCALE GENOMIC DNA]</scope>
    <source>
        <strain evidence="14 16">CCUG43001</strain>
    </source>
</reference>
<dbReference type="GeneID" id="92903261"/>
<evidence type="ECO:0000256" key="1">
    <source>
        <dbReference type="ARBA" id="ARBA00004496"/>
    </source>
</evidence>
<keyword evidence="9" id="KW-0238">DNA-binding</keyword>
<dbReference type="Pfam" id="PF00712">
    <property type="entry name" value="DNA_pol3_beta"/>
    <property type="match status" value="1"/>
</dbReference>
<dbReference type="InterPro" id="IPR022634">
    <property type="entry name" value="DNA_polIII_beta_N"/>
</dbReference>
<gene>
    <name evidence="14" type="ORF">AWM72_04135</name>
    <name evidence="15" type="ORF">CYJ28_09135</name>
</gene>
<keyword evidence="7 10" id="KW-0235">DNA replication</keyword>
<name>A0A0X8FAZ1_9LACT</name>
<sequence length="383" mass="42404">MKFSVNRAVFVENLSNVQRAISSRTTIPVLTGVKILATDNGILLTGSDSTISIEAFIDANNEDNQLQVEKAGSIVLPSRFFGEIVKKLPNEIMHLEVKDNLQTDITAGQAAFTLNGTAGSEYPKLPEIDSDTSFTIPANIFRQVINHTIISVSNQEIRPIFTGIHFVIANNHLKAVSTDSHRLSQRIVPLEVPESLADQEFALNIPGRSLSELTRIAEDSDNIEMMVADKQVLFKTDNIYLYSRLLEGKYPDTDRLLPEDYQTRIQIDAPDLLSAIERALILSHEGRNNVVKLSIDSDQVVLSGQSAEVGEVEEELNISSADGESLAISFNPDYMRQALRTFGAQEIALRFQSPSHQFILLPANAQDNFNFVQLITPIRTPGN</sequence>
<dbReference type="GO" id="GO:0009360">
    <property type="term" value="C:DNA polymerase III complex"/>
    <property type="evidence" value="ECO:0007669"/>
    <property type="project" value="InterPro"/>
</dbReference>
<evidence type="ECO:0000259" key="11">
    <source>
        <dbReference type="Pfam" id="PF00712"/>
    </source>
</evidence>
<organism evidence="14 16">
    <name type="scientific">Aerococcus sanguinicola</name>
    <dbReference type="NCBI Taxonomy" id="119206"/>
    <lineage>
        <taxon>Bacteria</taxon>
        <taxon>Bacillati</taxon>
        <taxon>Bacillota</taxon>
        <taxon>Bacilli</taxon>
        <taxon>Lactobacillales</taxon>
        <taxon>Aerococcaceae</taxon>
        <taxon>Aerococcus</taxon>
    </lineage>
</organism>
<keyword evidence="6 10" id="KW-0548">Nucleotidyltransferase</keyword>
<evidence type="ECO:0000256" key="2">
    <source>
        <dbReference type="ARBA" id="ARBA00010752"/>
    </source>
</evidence>
<feature type="domain" description="DNA polymerase III beta sliding clamp C-terminal" evidence="13">
    <location>
        <begin position="255"/>
        <end position="378"/>
    </location>
</feature>
<evidence type="ECO:0000256" key="5">
    <source>
        <dbReference type="ARBA" id="ARBA00022679"/>
    </source>
</evidence>
<feature type="domain" description="DNA polymerase III beta sliding clamp N-terminal" evidence="11">
    <location>
        <begin position="1"/>
        <end position="126"/>
    </location>
</feature>
<dbReference type="InterPro" id="IPR022637">
    <property type="entry name" value="DNA_polIII_beta_cen"/>
</dbReference>
<comment type="function">
    <text evidence="10">Confers DNA tethering and processivity to DNA polymerases and other proteins. Acts as a clamp, forming a ring around DNA (a reaction catalyzed by the clamp-loading complex) which diffuses in an ATP-independent manner freely and bidirectionally along dsDNA. Initially characterized for its ability to contact the catalytic subunit of DNA polymerase III (Pol III), a complex, multichain enzyme responsible for most of the replicative synthesis in bacteria; Pol III exhibits 3'-5' exonuclease proofreading activity. The beta chain is required for initiation of replication as well as for processivity of DNA replication.</text>
</comment>
<dbReference type="NCBIfam" id="TIGR00663">
    <property type="entry name" value="dnan"/>
    <property type="match status" value="1"/>
</dbReference>
<dbReference type="Pfam" id="PF02767">
    <property type="entry name" value="DNA_pol3_beta_2"/>
    <property type="match status" value="1"/>
</dbReference>
<dbReference type="Proteomes" id="UP000234239">
    <property type="component" value="Unassembled WGS sequence"/>
</dbReference>
<keyword evidence="8 10" id="KW-0239">DNA-directed DNA polymerase</keyword>
<evidence type="ECO:0000256" key="8">
    <source>
        <dbReference type="ARBA" id="ARBA00022932"/>
    </source>
</evidence>
<evidence type="ECO:0000313" key="17">
    <source>
        <dbReference type="Proteomes" id="UP000234239"/>
    </source>
</evidence>
<dbReference type="InterPro" id="IPR046938">
    <property type="entry name" value="DNA_clamp_sf"/>
</dbReference>
<evidence type="ECO:0000313" key="16">
    <source>
        <dbReference type="Proteomes" id="UP000069912"/>
    </source>
</evidence>
<reference evidence="15 17" key="3">
    <citation type="submission" date="2017-12" db="EMBL/GenBank/DDBJ databases">
        <title>Phylogenetic diversity of female urinary microbiome.</title>
        <authorList>
            <person name="Thomas-White K."/>
            <person name="Wolfe A.J."/>
        </authorList>
    </citation>
    <scope>NUCLEOTIDE SEQUENCE [LARGE SCALE GENOMIC DNA]</scope>
    <source>
        <strain evidence="15 17">UMB0139</strain>
    </source>
</reference>
<dbReference type="PANTHER" id="PTHR30478:SF0">
    <property type="entry name" value="BETA SLIDING CLAMP"/>
    <property type="match status" value="1"/>
</dbReference>
<dbReference type="PIRSF" id="PIRSF000804">
    <property type="entry name" value="DNA_pol_III_b"/>
    <property type="match status" value="1"/>
</dbReference>
<evidence type="ECO:0000256" key="4">
    <source>
        <dbReference type="ARBA" id="ARBA00022490"/>
    </source>
</evidence>
<dbReference type="GO" id="GO:0006271">
    <property type="term" value="P:DNA strand elongation involved in DNA replication"/>
    <property type="evidence" value="ECO:0007669"/>
    <property type="project" value="TreeGrafter"/>
</dbReference>
<dbReference type="Gene3D" id="3.70.10.10">
    <property type="match status" value="1"/>
</dbReference>
<dbReference type="PANTHER" id="PTHR30478">
    <property type="entry name" value="DNA POLYMERASE III SUBUNIT BETA"/>
    <property type="match status" value="1"/>
</dbReference>
<evidence type="ECO:0000256" key="3">
    <source>
        <dbReference type="ARBA" id="ARBA00021035"/>
    </source>
</evidence>
<dbReference type="InterPro" id="IPR001001">
    <property type="entry name" value="DNA_polIII_beta"/>
</dbReference>
<keyword evidence="5 10" id="KW-0808">Transferase</keyword>
<accession>A0A0X8FAZ1</accession>
<dbReference type="SUPFAM" id="SSF55979">
    <property type="entry name" value="DNA clamp"/>
    <property type="match status" value="3"/>
</dbReference>
<evidence type="ECO:0000313" key="15">
    <source>
        <dbReference type="EMBL" id="PKZ20776.1"/>
    </source>
</evidence>
<dbReference type="Pfam" id="PF02768">
    <property type="entry name" value="DNA_pol3_beta_3"/>
    <property type="match status" value="1"/>
</dbReference>
<dbReference type="SMART" id="SM00480">
    <property type="entry name" value="POL3Bc"/>
    <property type="match status" value="1"/>
</dbReference>
<dbReference type="KEGG" id="asan:AWM72_04135"/>
<dbReference type="OrthoDB" id="8421503at2"/>
<evidence type="ECO:0000256" key="9">
    <source>
        <dbReference type="ARBA" id="ARBA00023125"/>
    </source>
</evidence>
<reference evidence="16" key="2">
    <citation type="submission" date="2016-01" db="EMBL/GenBank/DDBJ databases">
        <title>Six Aerococcus type strain genome sequencing and assembly using PacBio and Illumina Hiseq.</title>
        <authorList>
            <person name="Carkaci D."/>
            <person name="Dargis R."/>
            <person name="Nielsen X.C."/>
            <person name="Skovgaard O."/>
            <person name="Fuursted K."/>
            <person name="Christensen J.J."/>
        </authorList>
    </citation>
    <scope>NUCLEOTIDE SEQUENCE [LARGE SCALE GENOMIC DNA]</scope>
    <source>
        <strain evidence="16">CCUG43001</strain>
    </source>
</reference>
<dbReference type="InterPro" id="IPR022635">
    <property type="entry name" value="DNA_polIII_beta_C"/>
</dbReference>
<dbReference type="AlphaFoldDB" id="A0A0X8FAZ1"/>
<keyword evidence="4 10" id="KW-0963">Cytoplasm</keyword>
<dbReference type="GO" id="GO:0005737">
    <property type="term" value="C:cytoplasm"/>
    <property type="evidence" value="ECO:0007669"/>
    <property type="project" value="UniProtKB-SubCell"/>
</dbReference>
<protein>
    <recommendedName>
        <fullName evidence="3 10">Beta sliding clamp</fullName>
    </recommendedName>
</protein>
<evidence type="ECO:0000256" key="6">
    <source>
        <dbReference type="ARBA" id="ARBA00022695"/>
    </source>
</evidence>
<evidence type="ECO:0000313" key="14">
    <source>
        <dbReference type="EMBL" id="AMB94007.1"/>
    </source>
</evidence>
<dbReference type="Proteomes" id="UP000069912">
    <property type="component" value="Chromosome"/>
</dbReference>
<comment type="subunit">
    <text evidence="10">Forms a ring-shaped head-to-tail homodimer around DNA.</text>
</comment>
<comment type="subcellular location">
    <subcellularLocation>
        <location evidence="1 10">Cytoplasm</location>
    </subcellularLocation>
</comment>
<evidence type="ECO:0000259" key="12">
    <source>
        <dbReference type="Pfam" id="PF02767"/>
    </source>
</evidence>
<dbReference type="GO" id="GO:0003887">
    <property type="term" value="F:DNA-directed DNA polymerase activity"/>
    <property type="evidence" value="ECO:0007669"/>
    <property type="project" value="UniProtKB-UniRule"/>
</dbReference>
<dbReference type="RefSeq" id="WP_067973653.1">
    <property type="nucleotide sequence ID" value="NZ_CAJHKM010000005.1"/>
</dbReference>
<proteinExistence type="inferred from homology"/>
<comment type="similarity">
    <text evidence="2 10">Belongs to the beta sliding clamp family.</text>
</comment>